<keyword evidence="4 16" id="KW-0808">Transferase</keyword>
<evidence type="ECO:0000256" key="18">
    <source>
        <dbReference type="SAM" id="SignalP"/>
    </source>
</evidence>
<evidence type="ECO:0000256" key="7">
    <source>
        <dbReference type="ARBA" id="ARBA00022741"/>
    </source>
</evidence>
<dbReference type="PROSITE" id="PS00108">
    <property type="entry name" value="PROTEIN_KINASE_ST"/>
    <property type="match status" value="1"/>
</dbReference>
<evidence type="ECO:0000259" key="19">
    <source>
        <dbReference type="PROSITE" id="PS50011"/>
    </source>
</evidence>
<keyword evidence="5" id="KW-0812">Transmembrane</keyword>
<evidence type="ECO:0000256" key="2">
    <source>
        <dbReference type="ARBA" id="ARBA00022475"/>
    </source>
</evidence>
<evidence type="ECO:0000313" key="22">
    <source>
        <dbReference type="EnsemblPlants" id="AUR62014670-RA:cds"/>
    </source>
</evidence>
<dbReference type="PROSITE" id="PS50011">
    <property type="entry name" value="PROTEIN_KINASE_DOM"/>
    <property type="match status" value="1"/>
</dbReference>
<feature type="chain" id="PRO_5030832036" description="Receptor-like serine/threonine-protein kinase" evidence="18">
    <location>
        <begin position="22"/>
        <end position="835"/>
    </location>
</feature>
<dbReference type="FunFam" id="2.90.10.10:FF:000001">
    <property type="entry name" value="G-type lectin S-receptor-like serine/threonine-protein kinase"/>
    <property type="match status" value="1"/>
</dbReference>
<dbReference type="PANTHER" id="PTHR27002">
    <property type="entry name" value="RECEPTOR-LIKE SERINE/THREONINE-PROTEIN KINASE SD1-8"/>
    <property type="match status" value="1"/>
</dbReference>
<dbReference type="Gene3D" id="2.90.10.10">
    <property type="entry name" value="Bulb-type lectin domain"/>
    <property type="match status" value="1"/>
</dbReference>
<evidence type="ECO:0000256" key="6">
    <source>
        <dbReference type="ARBA" id="ARBA00022729"/>
    </source>
</evidence>
<dbReference type="FunFam" id="1.10.510.10:FF:000060">
    <property type="entry name" value="G-type lectin S-receptor-like serine/threonine-protein kinase"/>
    <property type="match status" value="1"/>
</dbReference>
<keyword evidence="10" id="KW-1133">Transmembrane helix</keyword>
<dbReference type="EnsemblPlants" id="AUR62014670-RA">
    <property type="protein sequence ID" value="AUR62014670-RA:cds"/>
    <property type="gene ID" value="AUR62014670"/>
</dbReference>
<evidence type="ECO:0000256" key="11">
    <source>
        <dbReference type="ARBA" id="ARBA00023136"/>
    </source>
</evidence>
<evidence type="ECO:0000256" key="16">
    <source>
        <dbReference type="PIRNR" id="PIRNR000641"/>
    </source>
</evidence>
<keyword evidence="6 18" id="KW-0732">Signal</keyword>
<dbReference type="Pfam" id="PF07714">
    <property type="entry name" value="PK_Tyr_Ser-Thr"/>
    <property type="match status" value="1"/>
</dbReference>
<evidence type="ECO:0000256" key="13">
    <source>
        <dbReference type="ARBA" id="ARBA00023180"/>
    </source>
</evidence>
<dbReference type="InterPro" id="IPR000858">
    <property type="entry name" value="S_locus_glycoprot_dom"/>
</dbReference>
<dbReference type="GO" id="GO:0048544">
    <property type="term" value="P:recognition of pollen"/>
    <property type="evidence" value="ECO:0007669"/>
    <property type="project" value="InterPro"/>
</dbReference>
<comment type="similarity">
    <text evidence="16">Belongs to the protein kinase superfamily. Ser/Thr protein kinase family.</text>
</comment>
<comment type="catalytic activity">
    <reaction evidence="14 16">
        <text>L-threonyl-[protein] + ATP = O-phospho-L-threonyl-[protein] + ADP + H(+)</text>
        <dbReference type="Rhea" id="RHEA:46608"/>
        <dbReference type="Rhea" id="RHEA-COMP:11060"/>
        <dbReference type="Rhea" id="RHEA-COMP:11605"/>
        <dbReference type="ChEBI" id="CHEBI:15378"/>
        <dbReference type="ChEBI" id="CHEBI:30013"/>
        <dbReference type="ChEBI" id="CHEBI:30616"/>
        <dbReference type="ChEBI" id="CHEBI:61977"/>
        <dbReference type="ChEBI" id="CHEBI:456216"/>
        <dbReference type="EC" id="2.7.11.1"/>
    </reaction>
</comment>
<keyword evidence="7 16" id="KW-0547">Nucleotide-binding</keyword>
<evidence type="ECO:0000256" key="10">
    <source>
        <dbReference type="ARBA" id="ARBA00022989"/>
    </source>
</evidence>
<dbReference type="InterPro" id="IPR001480">
    <property type="entry name" value="Bulb-type_lectin_dom"/>
</dbReference>
<keyword evidence="2" id="KW-1003">Cell membrane</keyword>
<dbReference type="CDD" id="cd01098">
    <property type="entry name" value="PAN_AP_plant"/>
    <property type="match status" value="1"/>
</dbReference>
<dbReference type="Proteomes" id="UP000596660">
    <property type="component" value="Unplaced"/>
</dbReference>
<dbReference type="PIRSF" id="PIRSF000641">
    <property type="entry name" value="SRK"/>
    <property type="match status" value="1"/>
</dbReference>
<accession>A0A803LL23</accession>
<reference evidence="22" key="1">
    <citation type="journal article" date="2017" name="Nature">
        <title>The genome of Chenopodium quinoa.</title>
        <authorList>
            <person name="Jarvis D.E."/>
            <person name="Ho Y.S."/>
            <person name="Lightfoot D.J."/>
            <person name="Schmoeckel S.M."/>
            <person name="Li B."/>
            <person name="Borm T.J.A."/>
            <person name="Ohyanagi H."/>
            <person name="Mineta K."/>
            <person name="Michell C.T."/>
            <person name="Saber N."/>
            <person name="Kharbatia N.M."/>
            <person name="Rupper R.R."/>
            <person name="Sharp A.R."/>
            <person name="Dally N."/>
            <person name="Boughton B.A."/>
            <person name="Woo Y.H."/>
            <person name="Gao G."/>
            <person name="Schijlen E.G.W.M."/>
            <person name="Guo X."/>
            <person name="Momin A.A."/>
            <person name="Negrao S."/>
            <person name="Al-Babili S."/>
            <person name="Gehring C."/>
            <person name="Roessner U."/>
            <person name="Jung C."/>
            <person name="Murphy K."/>
            <person name="Arold S.T."/>
            <person name="Gojobori T."/>
            <person name="van der Linden C.G."/>
            <person name="van Loo E.N."/>
            <person name="Jellen E.N."/>
            <person name="Maughan P.J."/>
            <person name="Tester M."/>
        </authorList>
    </citation>
    <scope>NUCLEOTIDE SEQUENCE [LARGE SCALE GENOMIC DNA]</scope>
    <source>
        <strain evidence="22">cv. PI 614886</strain>
    </source>
</reference>
<dbReference type="GO" id="GO:0004674">
    <property type="term" value="F:protein serine/threonine kinase activity"/>
    <property type="evidence" value="ECO:0007669"/>
    <property type="project" value="UniProtKB-KW"/>
</dbReference>
<evidence type="ECO:0000256" key="3">
    <source>
        <dbReference type="ARBA" id="ARBA00022527"/>
    </source>
</evidence>
<evidence type="ECO:0000259" key="20">
    <source>
        <dbReference type="PROSITE" id="PS50927"/>
    </source>
</evidence>
<dbReference type="SMART" id="SM00473">
    <property type="entry name" value="PAN_AP"/>
    <property type="match status" value="1"/>
</dbReference>
<dbReference type="SMART" id="SM00220">
    <property type="entry name" value="S_TKc"/>
    <property type="match status" value="1"/>
</dbReference>
<evidence type="ECO:0000256" key="4">
    <source>
        <dbReference type="ARBA" id="ARBA00022679"/>
    </source>
</evidence>
<dbReference type="PROSITE" id="PS50948">
    <property type="entry name" value="PAN"/>
    <property type="match status" value="1"/>
</dbReference>
<dbReference type="SUPFAM" id="SSF51110">
    <property type="entry name" value="alpha-D-mannose-specific plant lectins"/>
    <property type="match status" value="1"/>
</dbReference>
<dbReference type="Pfam" id="PF08276">
    <property type="entry name" value="PAN_2"/>
    <property type="match status" value="1"/>
</dbReference>
<keyword evidence="23" id="KW-1185">Reference proteome</keyword>
<evidence type="ECO:0000256" key="8">
    <source>
        <dbReference type="ARBA" id="ARBA00022777"/>
    </source>
</evidence>
<feature type="domain" description="Bulb-type lectin" evidence="20">
    <location>
        <begin position="25"/>
        <end position="147"/>
    </location>
</feature>
<dbReference type="FunFam" id="3.30.200.20:FF:000195">
    <property type="entry name" value="G-type lectin S-receptor-like serine/threonine-protein kinase"/>
    <property type="match status" value="1"/>
</dbReference>
<keyword evidence="8 16" id="KW-0418">Kinase</keyword>
<dbReference type="PROSITE" id="PS00107">
    <property type="entry name" value="PROTEIN_KINASE_ATP"/>
    <property type="match status" value="1"/>
</dbReference>
<comment type="subcellular location">
    <subcellularLocation>
        <location evidence="1">Cell membrane</location>
        <topology evidence="1">Single-pass type I membrane protein</topology>
    </subcellularLocation>
</comment>
<keyword evidence="13" id="KW-0325">Glycoprotein</keyword>
<dbReference type="InterPro" id="IPR001245">
    <property type="entry name" value="Ser-Thr/Tyr_kinase_cat_dom"/>
</dbReference>
<keyword evidence="9 16" id="KW-0067">ATP-binding</keyword>
<feature type="signal peptide" evidence="18">
    <location>
        <begin position="1"/>
        <end position="21"/>
    </location>
</feature>
<dbReference type="InterPro" id="IPR003609">
    <property type="entry name" value="Pan_app"/>
</dbReference>
<dbReference type="OMA" id="MAKECIP"/>
<dbReference type="GO" id="GO:0005524">
    <property type="term" value="F:ATP binding"/>
    <property type="evidence" value="ECO:0007669"/>
    <property type="project" value="UniProtKB-UniRule"/>
</dbReference>
<evidence type="ECO:0000256" key="17">
    <source>
        <dbReference type="PROSITE-ProRule" id="PRU10141"/>
    </source>
</evidence>
<dbReference type="Gene3D" id="1.10.510.10">
    <property type="entry name" value="Transferase(Phosphotransferase) domain 1"/>
    <property type="match status" value="1"/>
</dbReference>
<evidence type="ECO:0000256" key="1">
    <source>
        <dbReference type="ARBA" id="ARBA00004251"/>
    </source>
</evidence>
<evidence type="ECO:0000259" key="21">
    <source>
        <dbReference type="PROSITE" id="PS50948"/>
    </source>
</evidence>
<evidence type="ECO:0000256" key="5">
    <source>
        <dbReference type="ARBA" id="ARBA00022692"/>
    </source>
</evidence>
<organism evidence="22 23">
    <name type="scientific">Chenopodium quinoa</name>
    <name type="common">Quinoa</name>
    <dbReference type="NCBI Taxonomy" id="63459"/>
    <lineage>
        <taxon>Eukaryota</taxon>
        <taxon>Viridiplantae</taxon>
        <taxon>Streptophyta</taxon>
        <taxon>Embryophyta</taxon>
        <taxon>Tracheophyta</taxon>
        <taxon>Spermatophyta</taxon>
        <taxon>Magnoliopsida</taxon>
        <taxon>eudicotyledons</taxon>
        <taxon>Gunneridae</taxon>
        <taxon>Pentapetalae</taxon>
        <taxon>Caryophyllales</taxon>
        <taxon>Chenopodiaceae</taxon>
        <taxon>Chenopodioideae</taxon>
        <taxon>Atripliceae</taxon>
        <taxon>Chenopodium</taxon>
    </lineage>
</organism>
<dbReference type="CDD" id="cd00028">
    <property type="entry name" value="B_lectin"/>
    <property type="match status" value="1"/>
</dbReference>
<dbReference type="CDD" id="cd14066">
    <property type="entry name" value="STKc_IRAK"/>
    <property type="match status" value="1"/>
</dbReference>
<dbReference type="InterPro" id="IPR024171">
    <property type="entry name" value="SRK-like_kinase"/>
</dbReference>
<dbReference type="Gene3D" id="3.30.200.20">
    <property type="entry name" value="Phosphorylase Kinase, domain 1"/>
    <property type="match status" value="1"/>
</dbReference>
<dbReference type="PROSITE" id="PS50927">
    <property type="entry name" value="BULB_LECTIN"/>
    <property type="match status" value="1"/>
</dbReference>
<dbReference type="InterPro" id="IPR000719">
    <property type="entry name" value="Prot_kinase_dom"/>
</dbReference>
<dbReference type="Gramene" id="AUR62014670-RA">
    <property type="protein sequence ID" value="AUR62014670-RA:cds"/>
    <property type="gene ID" value="AUR62014670"/>
</dbReference>
<dbReference type="InterPro" id="IPR036426">
    <property type="entry name" value="Bulb-type_lectin_dom_sf"/>
</dbReference>
<proteinExistence type="inferred from homology"/>
<dbReference type="PANTHER" id="PTHR27002:SF1082">
    <property type="entry name" value="OS06G0693000 PROTEIN"/>
    <property type="match status" value="1"/>
</dbReference>
<feature type="binding site" evidence="17">
    <location>
        <position position="545"/>
    </location>
    <ligand>
        <name>ATP</name>
        <dbReference type="ChEBI" id="CHEBI:30616"/>
    </ligand>
</feature>
<keyword evidence="11" id="KW-0472">Membrane</keyword>
<dbReference type="SUPFAM" id="SSF56112">
    <property type="entry name" value="Protein kinase-like (PK-like)"/>
    <property type="match status" value="1"/>
</dbReference>
<protein>
    <recommendedName>
        <fullName evidence="16">Receptor-like serine/threonine-protein kinase</fullName>
        <ecNumber evidence="16">2.7.11.1</ecNumber>
    </recommendedName>
</protein>
<reference evidence="22" key="2">
    <citation type="submission" date="2021-03" db="UniProtKB">
        <authorList>
            <consortium name="EnsemblPlants"/>
        </authorList>
    </citation>
    <scope>IDENTIFICATION</scope>
</reference>
<dbReference type="Pfam" id="PF11883">
    <property type="entry name" value="DUF3403"/>
    <property type="match status" value="1"/>
</dbReference>
<dbReference type="Pfam" id="PF01453">
    <property type="entry name" value="B_lectin"/>
    <property type="match status" value="1"/>
</dbReference>
<dbReference type="GO" id="GO:0005886">
    <property type="term" value="C:plasma membrane"/>
    <property type="evidence" value="ECO:0007669"/>
    <property type="project" value="UniProtKB-SubCell"/>
</dbReference>
<feature type="domain" description="Apple" evidence="21">
    <location>
        <begin position="350"/>
        <end position="429"/>
    </location>
</feature>
<dbReference type="InterPro" id="IPR021820">
    <property type="entry name" value="S-locus_recpt_kinase_C"/>
</dbReference>
<evidence type="ECO:0000256" key="12">
    <source>
        <dbReference type="ARBA" id="ARBA00023157"/>
    </source>
</evidence>
<evidence type="ECO:0000256" key="15">
    <source>
        <dbReference type="ARBA" id="ARBA00048679"/>
    </source>
</evidence>
<keyword evidence="3 16" id="KW-0723">Serine/threonine-protein kinase</keyword>
<dbReference type="SMART" id="SM00108">
    <property type="entry name" value="B_lectin"/>
    <property type="match status" value="1"/>
</dbReference>
<dbReference type="InterPro" id="IPR017441">
    <property type="entry name" value="Protein_kinase_ATP_BS"/>
</dbReference>
<evidence type="ECO:0000313" key="23">
    <source>
        <dbReference type="Proteomes" id="UP000596660"/>
    </source>
</evidence>
<evidence type="ECO:0000256" key="9">
    <source>
        <dbReference type="ARBA" id="ARBA00022840"/>
    </source>
</evidence>
<name>A0A803LL23_CHEQI</name>
<dbReference type="Pfam" id="PF00954">
    <property type="entry name" value="S_locus_glycop"/>
    <property type="match status" value="1"/>
</dbReference>
<dbReference type="InterPro" id="IPR008271">
    <property type="entry name" value="Ser/Thr_kinase_AS"/>
</dbReference>
<feature type="domain" description="Protein kinase" evidence="19">
    <location>
        <begin position="517"/>
        <end position="789"/>
    </location>
</feature>
<dbReference type="InterPro" id="IPR011009">
    <property type="entry name" value="Kinase-like_dom_sf"/>
</dbReference>
<evidence type="ECO:0000256" key="14">
    <source>
        <dbReference type="ARBA" id="ARBA00047899"/>
    </source>
</evidence>
<sequence>MIQIYAFFLYILPLGLELCSAATAISSITPTQILKDPETIVSKNSLFRLGFFSPANSTNRYVGIWYNLPSVKEVIWVANRNSPLTDSNGVLRLSVDGNLQVENSRNVTLWSSNVTHPATKFSVAQLSDFGSLVVQGFPSNATPENGTIIWQSFEHPADSVLPNMRFILTSNSDLRRVLQAWKSSSDPSNGRFSIGTNSLGLFQIIIWDGDRPHWRSGPWNGNIFIGTRYHNTGYGNILVNTGSFTQETVGGMLSLVFAGANETLMSHYAITYQGIIAQRWWDDSIKNWGISWKAPDNVCDIYGKCGEFGSCRPYSSPICSCLKGFEPKNKEEWKRGNWSSGCARRKQLQCGLPGSKQDGFLRLSMMKVPENAELITGLNIDQCRSACLTNCSCLAYAYDTQITCLTWSGNLIDVADLSPGGVDLYLRLAQSELSNNINIKAIVAASVISGTAAVAAIIWFLWRRSKSKGKVPCLPIKRVERSQATPNAHVFRDKSQVMIEDLQILEFDKLAEATDSFHEYNLLGAGGFGQVYKGKLEDGQEIAVKRLSRASGQGAEEFMNEVALISKLQHRNLVKLLGCCAEGEEKMLIYEFMPNKSLDTFLFDPEKRKSLDLQKCFNIIEGVCRGLLYLHRDSRLKIIHRDLKASNILLDKDLNPKISDFGMARIFGGNQDQASTQRVVGTYGYMSPEYAMEGHFSEKSDVFSFGVVLIEIVSGKKNNNYWYQEDSLSLLGYAWKLWREDNIILLIDPSINSAPFQAETVRCIHVGLLCVQELAKDRPNMSTVISMLLSDITELPNPKPPGFVQRQLSSDTGSYQITEQTSSTNYVTVTSLAAR</sequence>
<comment type="catalytic activity">
    <reaction evidence="15 16">
        <text>L-seryl-[protein] + ATP = O-phospho-L-seryl-[protein] + ADP + H(+)</text>
        <dbReference type="Rhea" id="RHEA:17989"/>
        <dbReference type="Rhea" id="RHEA-COMP:9863"/>
        <dbReference type="Rhea" id="RHEA-COMP:11604"/>
        <dbReference type="ChEBI" id="CHEBI:15378"/>
        <dbReference type="ChEBI" id="CHEBI:29999"/>
        <dbReference type="ChEBI" id="CHEBI:30616"/>
        <dbReference type="ChEBI" id="CHEBI:83421"/>
        <dbReference type="ChEBI" id="CHEBI:456216"/>
        <dbReference type="EC" id="2.7.11.1"/>
    </reaction>
</comment>
<dbReference type="AlphaFoldDB" id="A0A803LL23"/>
<dbReference type="EC" id="2.7.11.1" evidence="16"/>
<keyword evidence="12" id="KW-1015">Disulfide bond</keyword>